<accession>A0ABR8R6F0</accession>
<keyword evidence="3" id="KW-1185">Reference proteome</keyword>
<feature type="domain" description="DUF2529" evidence="1">
    <location>
        <begin position="1"/>
        <end position="168"/>
    </location>
</feature>
<dbReference type="InterPro" id="IPR019676">
    <property type="entry name" value="DUF2529"/>
</dbReference>
<evidence type="ECO:0000313" key="2">
    <source>
        <dbReference type="EMBL" id="MBD7943378.1"/>
    </source>
</evidence>
<proteinExistence type="predicted"/>
<evidence type="ECO:0000259" key="1">
    <source>
        <dbReference type="Pfam" id="PF10740"/>
    </source>
</evidence>
<dbReference type="EMBL" id="JACSQO010000001">
    <property type="protein sequence ID" value="MBD7943378.1"/>
    <property type="molecule type" value="Genomic_DNA"/>
</dbReference>
<dbReference type="Pfam" id="PF10740">
    <property type="entry name" value="DUF2529"/>
    <property type="match status" value="1"/>
</dbReference>
<protein>
    <submittedName>
        <fullName evidence="2">DUF2529 domain-containing protein</fullName>
    </submittedName>
</protein>
<reference evidence="2 3" key="1">
    <citation type="submission" date="2020-08" db="EMBL/GenBank/DDBJ databases">
        <title>A Genomic Blueprint of the Chicken Gut Microbiome.</title>
        <authorList>
            <person name="Gilroy R."/>
            <person name="Ravi A."/>
            <person name="Getino M."/>
            <person name="Pursley I."/>
            <person name="Horton D.L."/>
            <person name="Alikhan N.-F."/>
            <person name="Baker D."/>
            <person name="Gharbi K."/>
            <person name="Hall N."/>
            <person name="Watson M."/>
            <person name="Adriaenssens E.M."/>
            <person name="Foster-Nyarko E."/>
            <person name="Jarju S."/>
            <person name="Secka A."/>
            <person name="Antonio M."/>
            <person name="Oren A."/>
            <person name="Chaudhuri R."/>
            <person name="La Ragione R.M."/>
            <person name="Hildebrand F."/>
            <person name="Pallen M.J."/>
        </authorList>
    </citation>
    <scope>NUCLEOTIDE SEQUENCE [LARGE SCALE GENOMIC DNA]</scope>
    <source>
        <strain evidence="2 3">Sa2BUA9</strain>
    </source>
</reference>
<evidence type="ECO:0000313" key="3">
    <source>
        <dbReference type="Proteomes" id="UP000640786"/>
    </source>
</evidence>
<sequence>MKMLTTQLSGLFQRIASSEEENIDDTARLLAQAAAGEGKIYFASFEEMESISINAKYAAEPFPRMEQWKPDITLTSADRVWILTRSSTNEEALALAKKLNENFIPFSVLASEPAEEGNMLFDLSYTYISLKITKGLLPADDGSRLVQPHALAGLFIYEAVKLQLDEMIKGEE</sequence>
<name>A0ABR8R6F0_9BACI</name>
<comment type="caution">
    <text evidence="2">The sequence shown here is derived from an EMBL/GenBank/DDBJ whole genome shotgun (WGS) entry which is preliminary data.</text>
</comment>
<gene>
    <name evidence="2" type="ORF">H9650_04530</name>
</gene>
<organism evidence="2 3">
    <name type="scientific">Psychrobacillus faecigallinarum</name>
    <dbReference type="NCBI Taxonomy" id="2762235"/>
    <lineage>
        <taxon>Bacteria</taxon>
        <taxon>Bacillati</taxon>
        <taxon>Bacillota</taxon>
        <taxon>Bacilli</taxon>
        <taxon>Bacillales</taxon>
        <taxon>Bacillaceae</taxon>
        <taxon>Psychrobacillus</taxon>
    </lineage>
</organism>
<dbReference type="Proteomes" id="UP000640786">
    <property type="component" value="Unassembled WGS sequence"/>
</dbReference>
<dbReference type="RefSeq" id="WP_151111372.1">
    <property type="nucleotide sequence ID" value="NZ_JACSQO010000001.1"/>
</dbReference>
<dbReference type="Gene3D" id="3.40.50.10490">
    <property type="entry name" value="Glucose-6-phosphate isomerase like protein, domain 1"/>
    <property type="match status" value="1"/>
</dbReference>